<protein>
    <submittedName>
        <fullName evidence="3">Antitoxin HigA</fullName>
    </submittedName>
</protein>
<evidence type="ECO:0000256" key="1">
    <source>
        <dbReference type="ARBA" id="ARBA00023125"/>
    </source>
</evidence>
<name>A0A3B0YPM9_9ZZZZ</name>
<organism evidence="3">
    <name type="scientific">hydrothermal vent metagenome</name>
    <dbReference type="NCBI Taxonomy" id="652676"/>
    <lineage>
        <taxon>unclassified sequences</taxon>
        <taxon>metagenomes</taxon>
        <taxon>ecological metagenomes</taxon>
    </lineage>
</organism>
<gene>
    <name evidence="3" type="ORF">MNBD_GAMMA15-2388</name>
</gene>
<dbReference type="GO" id="GO:0003700">
    <property type="term" value="F:DNA-binding transcription factor activity"/>
    <property type="evidence" value="ECO:0007669"/>
    <property type="project" value="TreeGrafter"/>
</dbReference>
<dbReference type="Pfam" id="PF01381">
    <property type="entry name" value="HTH_3"/>
    <property type="match status" value="1"/>
</dbReference>
<dbReference type="CDD" id="cd00093">
    <property type="entry name" value="HTH_XRE"/>
    <property type="match status" value="1"/>
</dbReference>
<dbReference type="InterPro" id="IPR001387">
    <property type="entry name" value="Cro/C1-type_HTH"/>
</dbReference>
<reference evidence="3" key="1">
    <citation type="submission" date="2018-06" db="EMBL/GenBank/DDBJ databases">
        <authorList>
            <person name="Zhirakovskaya E."/>
        </authorList>
    </citation>
    <scope>NUCLEOTIDE SEQUENCE</scope>
</reference>
<feature type="domain" description="HTH cro/C1-type" evidence="2">
    <location>
        <begin position="35"/>
        <end position="89"/>
    </location>
</feature>
<proteinExistence type="predicted"/>
<accession>A0A3B0YPM9</accession>
<dbReference type="SMART" id="SM00530">
    <property type="entry name" value="HTH_XRE"/>
    <property type="match status" value="1"/>
</dbReference>
<evidence type="ECO:0000259" key="2">
    <source>
        <dbReference type="PROSITE" id="PS50943"/>
    </source>
</evidence>
<dbReference type="AlphaFoldDB" id="A0A3B0YPM9"/>
<dbReference type="PROSITE" id="PS50943">
    <property type="entry name" value="HTH_CROC1"/>
    <property type="match status" value="1"/>
</dbReference>
<sequence>MSDLKKYVKNRKVKDEAFAKDYESGYADFKLGVMLRQARESAGLTQEELANKLNTKKSAISRIENHAEDIRLSTLEKVAEALGKTLKLSMS</sequence>
<dbReference type="InterPro" id="IPR010982">
    <property type="entry name" value="Lambda_DNA-bd_dom_sf"/>
</dbReference>
<evidence type="ECO:0000313" key="3">
    <source>
        <dbReference type="EMBL" id="VAW76299.1"/>
    </source>
</evidence>
<dbReference type="EMBL" id="UOFN01000058">
    <property type="protein sequence ID" value="VAW76299.1"/>
    <property type="molecule type" value="Genomic_DNA"/>
</dbReference>
<dbReference type="PANTHER" id="PTHR46797:SF1">
    <property type="entry name" value="METHYLPHOSPHONATE SYNTHASE"/>
    <property type="match status" value="1"/>
</dbReference>
<dbReference type="GO" id="GO:0005829">
    <property type="term" value="C:cytosol"/>
    <property type="evidence" value="ECO:0007669"/>
    <property type="project" value="TreeGrafter"/>
</dbReference>
<dbReference type="SUPFAM" id="SSF47413">
    <property type="entry name" value="lambda repressor-like DNA-binding domains"/>
    <property type="match status" value="1"/>
</dbReference>
<dbReference type="PANTHER" id="PTHR46797">
    <property type="entry name" value="HTH-TYPE TRANSCRIPTIONAL REGULATOR"/>
    <property type="match status" value="1"/>
</dbReference>
<dbReference type="GO" id="GO:0003677">
    <property type="term" value="F:DNA binding"/>
    <property type="evidence" value="ECO:0007669"/>
    <property type="project" value="UniProtKB-KW"/>
</dbReference>
<dbReference type="InterPro" id="IPR050807">
    <property type="entry name" value="TransReg_Diox_bact_type"/>
</dbReference>
<keyword evidence="1" id="KW-0238">DNA-binding</keyword>
<dbReference type="Gene3D" id="1.10.260.40">
    <property type="entry name" value="lambda repressor-like DNA-binding domains"/>
    <property type="match status" value="1"/>
</dbReference>